<evidence type="ECO:0000256" key="2">
    <source>
        <dbReference type="ARBA" id="ARBA00022525"/>
    </source>
</evidence>
<keyword evidence="3" id="KW-0732">Signal</keyword>
<reference evidence="4 7" key="2">
    <citation type="submission" date="2021-01" db="EMBL/GenBank/DDBJ databases">
        <title>Whole genome shotgun sequence of Actinoplanes lobatus NBRC 12513.</title>
        <authorList>
            <person name="Komaki H."/>
            <person name="Tamura T."/>
        </authorList>
    </citation>
    <scope>NUCLEOTIDE SEQUENCE [LARGE SCALE GENOMIC DNA]</scope>
    <source>
        <strain evidence="4 7">NBRC 12513</strain>
    </source>
</reference>
<evidence type="ECO:0000313" key="6">
    <source>
        <dbReference type="Proteomes" id="UP000590511"/>
    </source>
</evidence>
<dbReference type="GO" id="GO:0005576">
    <property type="term" value="C:extracellular region"/>
    <property type="evidence" value="ECO:0007669"/>
    <property type="project" value="UniProtKB-SubCell"/>
</dbReference>
<dbReference type="InterPro" id="IPR050557">
    <property type="entry name" value="RTX_toxin/Mannuronan_C5-epim"/>
</dbReference>
<dbReference type="GO" id="GO:0005509">
    <property type="term" value="F:calcium ion binding"/>
    <property type="evidence" value="ECO:0007669"/>
    <property type="project" value="InterPro"/>
</dbReference>
<dbReference type="PANTHER" id="PTHR38340">
    <property type="entry name" value="S-LAYER PROTEIN"/>
    <property type="match status" value="1"/>
</dbReference>
<dbReference type="InterPro" id="IPR001343">
    <property type="entry name" value="Hemolysn_Ca-bd"/>
</dbReference>
<evidence type="ECO:0000313" key="7">
    <source>
        <dbReference type="Proteomes" id="UP000631312"/>
    </source>
</evidence>
<feature type="chain" id="PRO_5030743325" evidence="3">
    <location>
        <begin position="30"/>
        <end position="400"/>
    </location>
</feature>
<accession>A0A7W7HCJ3</accession>
<keyword evidence="2" id="KW-0964">Secreted</keyword>
<reference evidence="5 6" key="1">
    <citation type="submission" date="2020-08" db="EMBL/GenBank/DDBJ databases">
        <title>Sequencing the genomes of 1000 actinobacteria strains.</title>
        <authorList>
            <person name="Klenk H.-P."/>
        </authorList>
    </citation>
    <scope>NUCLEOTIDE SEQUENCE [LARGE SCALE GENOMIC DNA]</scope>
    <source>
        <strain evidence="5 6">DSM 43150</strain>
    </source>
</reference>
<evidence type="ECO:0000313" key="5">
    <source>
        <dbReference type="EMBL" id="MBB4747652.1"/>
    </source>
</evidence>
<comment type="caution">
    <text evidence="5">The sequence shown here is derived from an EMBL/GenBank/DDBJ whole genome shotgun (WGS) entry which is preliminary data.</text>
</comment>
<dbReference type="PANTHER" id="PTHR38340:SF1">
    <property type="entry name" value="S-LAYER PROTEIN"/>
    <property type="match status" value="1"/>
</dbReference>
<evidence type="ECO:0000313" key="4">
    <source>
        <dbReference type="EMBL" id="GIE39785.1"/>
    </source>
</evidence>
<dbReference type="PRINTS" id="PR00313">
    <property type="entry name" value="CABNDNGRPT"/>
</dbReference>
<evidence type="ECO:0000256" key="3">
    <source>
        <dbReference type="SAM" id="SignalP"/>
    </source>
</evidence>
<gene>
    <name evidence="4" type="ORF">Alo02nite_26830</name>
    <name evidence="5" type="ORF">BJ964_001813</name>
</gene>
<dbReference type="SUPFAM" id="SSF51120">
    <property type="entry name" value="beta-Roll"/>
    <property type="match status" value="3"/>
</dbReference>
<dbReference type="Proteomes" id="UP000631312">
    <property type="component" value="Unassembled WGS sequence"/>
</dbReference>
<proteinExistence type="predicted"/>
<dbReference type="Pfam" id="PF00353">
    <property type="entry name" value="HemolysinCabind"/>
    <property type="match status" value="3"/>
</dbReference>
<evidence type="ECO:0000256" key="1">
    <source>
        <dbReference type="ARBA" id="ARBA00004613"/>
    </source>
</evidence>
<dbReference type="EMBL" id="JACHNC010000001">
    <property type="protein sequence ID" value="MBB4747652.1"/>
    <property type="molecule type" value="Genomic_DNA"/>
</dbReference>
<sequence>MSRHIWLSRVGMTLLATISAGVLATPAQAATSGVASVYATTKVQFKAAAGRTNRLVITRSGSTVMIDDAVAVKPGTGCKAVSGDKTKVTCKLPKAPTGLRIYTYGGADTVTNRTAIPLTADGGAGNDVLTGGSAADVLNGGTGNDKLYGAAGDDTLDGGSGNDVISGGAGYDLLRGQTGNDFIDGGSHADVVEAGAGADMVLGGTGHDYLSGEAGPDRIDGGPGNDSMAGDDPLSHAVSADVLIGNTGLDLVDYYNYLDPVRVDLGGPAGNDGQAGEGDTVGDDVEWIWSGSGNDVLIGNGAANLIRGGDGDDEIRGGGGYDDISGGWGDDVVHGGDARDFIHDTAGVDTFFGEGGDDLLRTDTGDFENDADRLDGGENATAAGDECDYAAPDVVVNCER</sequence>
<dbReference type="InterPro" id="IPR018511">
    <property type="entry name" value="Hemolysin-typ_Ca-bd_CS"/>
</dbReference>
<dbReference type="InterPro" id="IPR011049">
    <property type="entry name" value="Serralysin-like_metalloprot_C"/>
</dbReference>
<feature type="signal peptide" evidence="3">
    <location>
        <begin position="1"/>
        <end position="29"/>
    </location>
</feature>
<dbReference type="AlphaFoldDB" id="A0A7W7HCJ3"/>
<dbReference type="RefSeq" id="WP_188120263.1">
    <property type="nucleotide sequence ID" value="NZ_BOMP01000035.1"/>
</dbReference>
<organism evidence="5 6">
    <name type="scientific">Actinoplanes lobatus</name>
    <dbReference type="NCBI Taxonomy" id="113568"/>
    <lineage>
        <taxon>Bacteria</taxon>
        <taxon>Bacillati</taxon>
        <taxon>Actinomycetota</taxon>
        <taxon>Actinomycetes</taxon>
        <taxon>Micromonosporales</taxon>
        <taxon>Micromonosporaceae</taxon>
        <taxon>Actinoplanes</taxon>
    </lineage>
</organism>
<dbReference type="Gene3D" id="2.150.10.10">
    <property type="entry name" value="Serralysin-like metalloprotease, C-terminal"/>
    <property type="match status" value="3"/>
</dbReference>
<keyword evidence="7" id="KW-1185">Reference proteome</keyword>
<name>A0A7W7HCJ3_9ACTN</name>
<dbReference type="Proteomes" id="UP000590511">
    <property type="component" value="Unassembled WGS sequence"/>
</dbReference>
<dbReference type="EMBL" id="BOMP01000035">
    <property type="protein sequence ID" value="GIE39785.1"/>
    <property type="molecule type" value="Genomic_DNA"/>
</dbReference>
<protein>
    <submittedName>
        <fullName evidence="5">Ca2+-binding RTX toxin-like protein</fullName>
    </submittedName>
</protein>
<dbReference type="PROSITE" id="PS00330">
    <property type="entry name" value="HEMOLYSIN_CALCIUM"/>
    <property type="match status" value="4"/>
</dbReference>
<comment type="subcellular location">
    <subcellularLocation>
        <location evidence="1">Secreted</location>
    </subcellularLocation>
</comment>